<dbReference type="PROSITE" id="PS51819">
    <property type="entry name" value="VOC"/>
    <property type="match status" value="1"/>
</dbReference>
<comment type="caution">
    <text evidence="2">The sequence shown here is derived from an EMBL/GenBank/DDBJ whole genome shotgun (WGS) entry which is preliminary data.</text>
</comment>
<dbReference type="PANTHER" id="PTHR35006:SF2">
    <property type="entry name" value="GLYOXALASE FAMILY PROTEIN (AFU_ORTHOLOGUE AFUA_5G14830)"/>
    <property type="match status" value="1"/>
</dbReference>
<organism evidence="2 3">
    <name type="scientific">Pseudoduganella dura</name>
    <dbReference type="NCBI Taxonomy" id="321982"/>
    <lineage>
        <taxon>Bacteria</taxon>
        <taxon>Pseudomonadati</taxon>
        <taxon>Pseudomonadota</taxon>
        <taxon>Betaproteobacteria</taxon>
        <taxon>Burkholderiales</taxon>
        <taxon>Oxalobacteraceae</taxon>
        <taxon>Telluria group</taxon>
        <taxon>Pseudoduganella</taxon>
    </lineage>
</organism>
<feature type="domain" description="VOC" evidence="1">
    <location>
        <begin position="1"/>
        <end position="132"/>
    </location>
</feature>
<dbReference type="SUPFAM" id="SSF54593">
    <property type="entry name" value="Glyoxalase/Bleomycin resistance protein/Dihydroxybiphenyl dioxygenase"/>
    <property type="match status" value="1"/>
</dbReference>
<gene>
    <name evidence="2" type="ORF">GJV26_05730</name>
</gene>
<evidence type="ECO:0000313" key="2">
    <source>
        <dbReference type="EMBL" id="MUI11982.1"/>
    </source>
</evidence>
<dbReference type="Pfam" id="PF00903">
    <property type="entry name" value="Glyoxalase"/>
    <property type="match status" value="1"/>
</dbReference>
<dbReference type="Proteomes" id="UP000431684">
    <property type="component" value="Unassembled WGS sequence"/>
</dbReference>
<accession>A0A6I3XFD9</accession>
<dbReference type="AlphaFoldDB" id="A0A6I3XFD9"/>
<dbReference type="PANTHER" id="PTHR35006">
    <property type="entry name" value="GLYOXALASE FAMILY PROTEIN (AFU_ORTHOLOGUE AFUA_5G14830)"/>
    <property type="match status" value="1"/>
</dbReference>
<keyword evidence="3" id="KW-1185">Reference proteome</keyword>
<name>A0A6I3XFD9_9BURK</name>
<proteinExistence type="predicted"/>
<dbReference type="RefSeq" id="WP_155707986.1">
    <property type="nucleotide sequence ID" value="NZ_BMWU01000007.1"/>
</dbReference>
<dbReference type="InterPro" id="IPR004360">
    <property type="entry name" value="Glyas_Fos-R_dOase_dom"/>
</dbReference>
<protein>
    <submittedName>
        <fullName evidence="2">VOC family protein</fullName>
    </submittedName>
</protein>
<evidence type="ECO:0000313" key="3">
    <source>
        <dbReference type="Proteomes" id="UP000431684"/>
    </source>
</evidence>
<dbReference type="OrthoDB" id="9800438at2"/>
<dbReference type="EMBL" id="WNWM01000002">
    <property type="protein sequence ID" value="MUI11982.1"/>
    <property type="molecule type" value="Genomic_DNA"/>
</dbReference>
<sequence length="135" mass="14277">MIDHIGIIVTDFSTSRAFYEKALAPIGYGRLMELGPEITGTVRVAGFGENGKPDLWISEAAPGKLAGNTVHAAVHVALRVTSRALVEAFYAAALAAGGRDNGPPGIRAHYHPNYFGAFVLDPDGHNIEAVCHDPV</sequence>
<dbReference type="InterPro" id="IPR037523">
    <property type="entry name" value="VOC_core"/>
</dbReference>
<dbReference type="CDD" id="cd07262">
    <property type="entry name" value="VOC_like"/>
    <property type="match status" value="1"/>
</dbReference>
<reference evidence="2 3" key="1">
    <citation type="submission" date="2019-11" db="EMBL/GenBank/DDBJ databases">
        <title>Draft Genome Sequences of Six Type Strains of the Genus Massilia.</title>
        <authorList>
            <person name="Miess H."/>
            <person name="Frediansyah A."/>
            <person name="Goeker M."/>
            <person name="Gross H."/>
        </authorList>
    </citation>
    <scope>NUCLEOTIDE SEQUENCE [LARGE SCALE GENOMIC DNA]</scope>
    <source>
        <strain evidence="2 3">DSM 17513</strain>
    </source>
</reference>
<dbReference type="InterPro" id="IPR029068">
    <property type="entry name" value="Glyas_Bleomycin-R_OHBP_Dase"/>
</dbReference>
<dbReference type="Gene3D" id="3.10.180.10">
    <property type="entry name" value="2,3-Dihydroxybiphenyl 1,2-Dioxygenase, domain 1"/>
    <property type="match status" value="1"/>
</dbReference>
<evidence type="ECO:0000259" key="1">
    <source>
        <dbReference type="PROSITE" id="PS51819"/>
    </source>
</evidence>